<keyword evidence="12" id="KW-1185">Reference proteome</keyword>
<dbReference type="GO" id="GO:0003677">
    <property type="term" value="F:DNA binding"/>
    <property type="evidence" value="ECO:0007669"/>
    <property type="project" value="UniProtKB-UniRule"/>
</dbReference>
<dbReference type="AlphaFoldDB" id="A0AAJ0HB82"/>
<evidence type="ECO:0000256" key="9">
    <source>
        <dbReference type="RuleBase" id="RU365004"/>
    </source>
</evidence>
<dbReference type="InterPro" id="IPR001680">
    <property type="entry name" value="WD40_rpt"/>
</dbReference>
<comment type="caution">
    <text evidence="11">The sequence shown here is derived from an EMBL/GenBank/DDBJ whole genome shotgun (WGS) entry which is preliminary data.</text>
</comment>
<dbReference type="Pfam" id="PF00400">
    <property type="entry name" value="WD40"/>
    <property type="match status" value="3"/>
</dbReference>
<organism evidence="11 12">
    <name type="scientific">Lasiosphaeria hispida</name>
    <dbReference type="NCBI Taxonomy" id="260671"/>
    <lineage>
        <taxon>Eukaryota</taxon>
        <taxon>Fungi</taxon>
        <taxon>Dikarya</taxon>
        <taxon>Ascomycota</taxon>
        <taxon>Pezizomycotina</taxon>
        <taxon>Sordariomycetes</taxon>
        <taxon>Sordariomycetidae</taxon>
        <taxon>Sordariales</taxon>
        <taxon>Lasiosphaeriaceae</taxon>
        <taxon>Lasiosphaeria</taxon>
    </lineage>
</organism>
<proteinExistence type="inferred from homology"/>
<keyword evidence="7 9" id="KW-0238">DNA-binding</keyword>
<evidence type="ECO:0000256" key="7">
    <source>
        <dbReference type="ARBA" id="ARBA00023125"/>
    </source>
</evidence>
<protein>
    <recommendedName>
        <fullName evidence="3 9">DNA damage-binding protein CMR1</fullName>
    </recommendedName>
</protein>
<dbReference type="InterPro" id="IPR050853">
    <property type="entry name" value="WD_repeat_DNA-damage-binding"/>
</dbReference>
<feature type="region of interest" description="Disordered" evidence="10">
    <location>
        <begin position="34"/>
        <end position="75"/>
    </location>
</feature>
<evidence type="ECO:0000256" key="8">
    <source>
        <dbReference type="PROSITE-ProRule" id="PRU00221"/>
    </source>
</evidence>
<sequence length="525" mass="57425">MPPKKEAVMSAFERKRLENIANNNAILSGISTTADKIIPKPAPPKSKPKRTPVPRVKREQPKREVVVRPTRQSSRLAGLGADSEVLKRKAEVEAENETEKAKAKKMRVGGDLNLGDIKVEGRKWEGGVDGMAGLKGLALPARGAQPGLRTFTDDDVEETTDKGLKDLRLRMSGLKLYETWPVNDIKIVPQRVYSMGFHPTEDKPIIFAGDKEGAMGVFDASQEAPEAEDDEDELAIPDPVISAFKTHSRTITAFHFSPADENAVFTASYDSSIRKLDLDKGVSTEVFAPADADEDLPISAIDIPATDPNIIIFSTLGGALGRHDVRTKAADAEIWGLTQQKIGGFSLHPAHPHLVATASLDRTLKIWDLRKITGKGEMRYPALLGEHESRLSVSHASWSSAGHIATSSYDDRIKIYSFPDAGEWTAGQGLSEKQMAPVRQITHNNQTGRWVTILKPQWHKRPQDGLHRFVIGNMNRFVDVYAANGEQLAQLGGDGITAVPAVAHFHPTLDWVAGGNASGKLCLWM</sequence>
<accession>A0AAJ0HB82</accession>
<dbReference type="InterPro" id="IPR015943">
    <property type="entry name" value="WD40/YVTN_repeat-like_dom_sf"/>
</dbReference>
<keyword evidence="5" id="KW-0677">Repeat</keyword>
<evidence type="ECO:0000256" key="2">
    <source>
        <dbReference type="ARBA" id="ARBA00005434"/>
    </source>
</evidence>
<evidence type="ECO:0000256" key="1">
    <source>
        <dbReference type="ARBA" id="ARBA00002653"/>
    </source>
</evidence>
<dbReference type="GO" id="GO:2000001">
    <property type="term" value="P:regulation of DNA damage checkpoint"/>
    <property type="evidence" value="ECO:0007669"/>
    <property type="project" value="TreeGrafter"/>
</dbReference>
<dbReference type="InterPro" id="IPR036322">
    <property type="entry name" value="WD40_repeat_dom_sf"/>
</dbReference>
<feature type="repeat" description="WD" evidence="8">
    <location>
        <begin position="354"/>
        <end position="370"/>
    </location>
</feature>
<name>A0AAJ0HB82_9PEZI</name>
<comment type="function">
    <text evidence="1 9">DNA-binding protein that binds to both single- and double-stranded DNA. Binds preferentially to UV-damaged DNA. May be involved in DNA-metabolic processes.</text>
</comment>
<evidence type="ECO:0000256" key="3">
    <source>
        <dbReference type="ARBA" id="ARBA00021132"/>
    </source>
</evidence>
<dbReference type="SMART" id="SM00320">
    <property type="entry name" value="WD40"/>
    <property type="match status" value="5"/>
</dbReference>
<gene>
    <name evidence="11" type="ORF">B0T25DRAFT_484273</name>
</gene>
<reference evidence="11" key="2">
    <citation type="submission" date="2023-06" db="EMBL/GenBank/DDBJ databases">
        <authorList>
            <consortium name="Lawrence Berkeley National Laboratory"/>
            <person name="Haridas S."/>
            <person name="Hensen N."/>
            <person name="Bonometti L."/>
            <person name="Westerberg I."/>
            <person name="Brannstrom I.O."/>
            <person name="Guillou S."/>
            <person name="Cros-Aarteil S."/>
            <person name="Calhoun S."/>
            <person name="Kuo A."/>
            <person name="Mondo S."/>
            <person name="Pangilinan J."/>
            <person name="Riley R."/>
            <person name="Labutti K."/>
            <person name="Andreopoulos B."/>
            <person name="Lipzen A."/>
            <person name="Chen C."/>
            <person name="Yanf M."/>
            <person name="Daum C."/>
            <person name="Ng V."/>
            <person name="Clum A."/>
            <person name="Steindorff A."/>
            <person name="Ohm R."/>
            <person name="Martin F."/>
            <person name="Silar P."/>
            <person name="Natvig D."/>
            <person name="Lalanne C."/>
            <person name="Gautier V."/>
            <person name="Ament-Velasquez S.L."/>
            <person name="Kruys A."/>
            <person name="Hutchinson M.I."/>
            <person name="Powell A.J."/>
            <person name="Barry K."/>
            <person name="Miller A.N."/>
            <person name="Grigoriev I.V."/>
            <person name="Debuchy R."/>
            <person name="Gladieux P."/>
            <person name="Thoren M.H."/>
            <person name="Johannesson H."/>
        </authorList>
    </citation>
    <scope>NUCLEOTIDE SEQUENCE</scope>
    <source>
        <strain evidence="11">CBS 955.72</strain>
    </source>
</reference>
<dbReference type="GO" id="GO:0005634">
    <property type="term" value="C:nucleus"/>
    <property type="evidence" value="ECO:0007669"/>
    <property type="project" value="TreeGrafter"/>
</dbReference>
<dbReference type="SUPFAM" id="SSF50978">
    <property type="entry name" value="WD40 repeat-like"/>
    <property type="match status" value="1"/>
</dbReference>
<evidence type="ECO:0000256" key="6">
    <source>
        <dbReference type="ARBA" id="ARBA00022763"/>
    </source>
</evidence>
<dbReference type="GO" id="GO:0006974">
    <property type="term" value="P:DNA damage response"/>
    <property type="evidence" value="ECO:0007669"/>
    <property type="project" value="UniProtKB-KW"/>
</dbReference>
<dbReference type="Proteomes" id="UP001275084">
    <property type="component" value="Unassembled WGS sequence"/>
</dbReference>
<dbReference type="Gene3D" id="2.130.10.10">
    <property type="entry name" value="YVTN repeat-like/Quinoprotein amine dehydrogenase"/>
    <property type="match status" value="1"/>
</dbReference>
<dbReference type="PANTHER" id="PTHR14773">
    <property type="entry name" value="WD REPEAT-CONTAINING PROTEIN 76"/>
    <property type="match status" value="1"/>
</dbReference>
<keyword evidence="6 9" id="KW-0227">DNA damage</keyword>
<comment type="similarity">
    <text evidence="2 9">Belongs to the WD repeat DDB2/WDR76 family.</text>
</comment>
<evidence type="ECO:0000256" key="5">
    <source>
        <dbReference type="ARBA" id="ARBA00022737"/>
    </source>
</evidence>
<evidence type="ECO:0000313" key="11">
    <source>
        <dbReference type="EMBL" id="KAK3346393.1"/>
    </source>
</evidence>
<evidence type="ECO:0000313" key="12">
    <source>
        <dbReference type="Proteomes" id="UP001275084"/>
    </source>
</evidence>
<dbReference type="EMBL" id="JAUIQD010000006">
    <property type="protein sequence ID" value="KAK3346393.1"/>
    <property type="molecule type" value="Genomic_DNA"/>
</dbReference>
<feature type="compositionally biased region" description="Basic and acidic residues" evidence="10">
    <location>
        <begin position="56"/>
        <end position="66"/>
    </location>
</feature>
<dbReference type="PANTHER" id="PTHR14773:SF0">
    <property type="entry name" value="WD REPEAT-CONTAINING PROTEIN 76"/>
    <property type="match status" value="1"/>
</dbReference>
<evidence type="ECO:0000256" key="10">
    <source>
        <dbReference type="SAM" id="MobiDB-lite"/>
    </source>
</evidence>
<evidence type="ECO:0000256" key="4">
    <source>
        <dbReference type="ARBA" id="ARBA00022574"/>
    </source>
</evidence>
<dbReference type="FunFam" id="2.130.10.10:FF:000562">
    <property type="entry name" value="DNA damage-binding protein CMR1"/>
    <property type="match status" value="1"/>
</dbReference>
<keyword evidence="4 8" id="KW-0853">WD repeat</keyword>
<reference evidence="11" key="1">
    <citation type="journal article" date="2023" name="Mol. Phylogenet. Evol.">
        <title>Genome-scale phylogeny and comparative genomics of the fungal order Sordariales.</title>
        <authorList>
            <person name="Hensen N."/>
            <person name="Bonometti L."/>
            <person name="Westerberg I."/>
            <person name="Brannstrom I.O."/>
            <person name="Guillou S."/>
            <person name="Cros-Aarteil S."/>
            <person name="Calhoun S."/>
            <person name="Haridas S."/>
            <person name="Kuo A."/>
            <person name="Mondo S."/>
            <person name="Pangilinan J."/>
            <person name="Riley R."/>
            <person name="LaButti K."/>
            <person name="Andreopoulos B."/>
            <person name="Lipzen A."/>
            <person name="Chen C."/>
            <person name="Yan M."/>
            <person name="Daum C."/>
            <person name="Ng V."/>
            <person name="Clum A."/>
            <person name="Steindorff A."/>
            <person name="Ohm R.A."/>
            <person name="Martin F."/>
            <person name="Silar P."/>
            <person name="Natvig D.O."/>
            <person name="Lalanne C."/>
            <person name="Gautier V."/>
            <person name="Ament-Velasquez S.L."/>
            <person name="Kruys A."/>
            <person name="Hutchinson M.I."/>
            <person name="Powell A.J."/>
            <person name="Barry K."/>
            <person name="Miller A.N."/>
            <person name="Grigoriev I.V."/>
            <person name="Debuchy R."/>
            <person name="Gladieux P."/>
            <person name="Hiltunen Thoren M."/>
            <person name="Johannesson H."/>
        </authorList>
    </citation>
    <scope>NUCLEOTIDE SEQUENCE</scope>
    <source>
        <strain evidence="11">CBS 955.72</strain>
    </source>
</reference>
<dbReference type="PROSITE" id="PS50082">
    <property type="entry name" value="WD_REPEATS_2"/>
    <property type="match status" value="1"/>
</dbReference>